<name>A0A897MYL7_9EURY</name>
<proteinExistence type="predicted"/>
<dbReference type="AlphaFoldDB" id="A0A897MYL7"/>
<evidence type="ECO:0000313" key="1">
    <source>
        <dbReference type="EMBL" id="QSG05742.1"/>
    </source>
</evidence>
<sequence>MWKISDGQSPEAILTNRTADACVQAVRDDCPGAVRIPRFL</sequence>
<dbReference type="Proteomes" id="UP000663525">
    <property type="component" value="Chromosome"/>
</dbReference>
<dbReference type="EMBL" id="CP064787">
    <property type="protein sequence ID" value="QSG05742.1"/>
    <property type="molecule type" value="Genomic_DNA"/>
</dbReference>
<reference evidence="1" key="1">
    <citation type="submission" date="2020-11" db="EMBL/GenBank/DDBJ databases">
        <title>Carbohydrate-dependent, anaerobic sulfur respiration: A novel catabolism in halophilic archaea.</title>
        <authorList>
            <person name="Sorokin D.Y."/>
            <person name="Messina E."/>
            <person name="Smedile F."/>
            <person name="La Cono V."/>
            <person name="Hallsworth J.E."/>
            <person name="Yakimov M.M."/>
        </authorList>
    </citation>
    <scope>NUCLEOTIDE SEQUENCE</scope>
    <source>
        <strain evidence="1">HSR12-1</strain>
    </source>
</reference>
<evidence type="ECO:0000313" key="2">
    <source>
        <dbReference type="Proteomes" id="UP000663525"/>
    </source>
</evidence>
<accession>A0A897MYL7</accession>
<protein>
    <submittedName>
        <fullName evidence="1">Uncharacterized protein</fullName>
    </submittedName>
</protein>
<organism evidence="1 2">
    <name type="scientific">Halapricum desulfuricans</name>
    <dbReference type="NCBI Taxonomy" id="2841257"/>
    <lineage>
        <taxon>Archaea</taxon>
        <taxon>Methanobacteriati</taxon>
        <taxon>Methanobacteriota</taxon>
        <taxon>Stenosarchaea group</taxon>
        <taxon>Halobacteria</taxon>
        <taxon>Halobacteriales</taxon>
        <taxon>Haloarculaceae</taxon>
        <taxon>Halapricum</taxon>
    </lineage>
</organism>
<gene>
    <name evidence="1" type="ORF">HSR121_1399</name>
</gene>